<protein>
    <recommendedName>
        <fullName evidence="1">ER-bound oxygenase mpaB/mpaB'/Rubber oxygenase catalytic domain-containing protein</fullName>
    </recommendedName>
</protein>
<gene>
    <name evidence="2" type="ORF">SAMN04488023_12632</name>
</gene>
<accession>A0A1H9U141</accession>
<evidence type="ECO:0000259" key="1">
    <source>
        <dbReference type="Pfam" id="PF09995"/>
    </source>
</evidence>
<dbReference type="GO" id="GO:0016491">
    <property type="term" value="F:oxidoreductase activity"/>
    <property type="evidence" value="ECO:0007669"/>
    <property type="project" value="InterPro"/>
</dbReference>
<proteinExistence type="predicted"/>
<dbReference type="STRING" id="390241.SAMN04488023_12632"/>
<dbReference type="Pfam" id="PF09995">
    <property type="entry name" value="MPAB_Lcp_cat"/>
    <property type="match status" value="1"/>
</dbReference>
<organism evidence="2 3">
    <name type="scientific">Pedobacter rhizosphaerae</name>
    <dbReference type="NCBI Taxonomy" id="390241"/>
    <lineage>
        <taxon>Bacteria</taxon>
        <taxon>Pseudomonadati</taxon>
        <taxon>Bacteroidota</taxon>
        <taxon>Sphingobacteriia</taxon>
        <taxon>Sphingobacteriales</taxon>
        <taxon>Sphingobacteriaceae</taxon>
        <taxon>Pedobacter</taxon>
    </lineage>
</organism>
<feature type="domain" description="ER-bound oxygenase mpaB/mpaB'/Rubber oxygenase catalytic" evidence="1">
    <location>
        <begin position="44"/>
        <end position="193"/>
    </location>
</feature>
<evidence type="ECO:0000313" key="3">
    <source>
        <dbReference type="Proteomes" id="UP000199572"/>
    </source>
</evidence>
<keyword evidence="3" id="KW-1185">Reference proteome</keyword>
<dbReference type="Proteomes" id="UP000199572">
    <property type="component" value="Unassembled WGS sequence"/>
</dbReference>
<reference evidence="3" key="1">
    <citation type="submission" date="2016-10" db="EMBL/GenBank/DDBJ databases">
        <authorList>
            <person name="Varghese N."/>
            <person name="Submissions S."/>
        </authorList>
    </citation>
    <scope>NUCLEOTIDE SEQUENCE [LARGE SCALE GENOMIC DNA]</scope>
    <source>
        <strain evidence="3">DSM 18610</strain>
    </source>
</reference>
<dbReference type="OrthoDB" id="5498485at2"/>
<dbReference type="InterPro" id="IPR018713">
    <property type="entry name" value="MPAB/Lcp_cat_dom"/>
</dbReference>
<evidence type="ECO:0000313" key="2">
    <source>
        <dbReference type="EMBL" id="SES03089.1"/>
    </source>
</evidence>
<dbReference type="EMBL" id="FOGG01000026">
    <property type="protein sequence ID" value="SES03089.1"/>
    <property type="molecule type" value="Genomic_DNA"/>
</dbReference>
<sequence>MDFVKKGSIVREIWGNTDIILFIFAGAAAEFSLNRAVDWLYFTGKLPKDPLGRLFSTVAYAQKIVFSTSEEAHAAIDQITMIHKHVEAARSTQIPDWAYRDVLFMLIEYSIRSFEVLERKLSSAEKEEIFDTFYRMGQRMQITGLPQNFSAWQIQHAQQLAENLAYSPLSKDLFRQYKKHLGTARYFLMREIQALIVPSKVNHLLQLGKGKLIIPILWTYKMSRSFHMHKAIRNLILPSKYKAQILSLGTV</sequence>
<dbReference type="RefSeq" id="WP_090886772.1">
    <property type="nucleotide sequence ID" value="NZ_FOGG01000026.1"/>
</dbReference>
<dbReference type="AlphaFoldDB" id="A0A1H9U141"/>
<name>A0A1H9U141_9SPHI</name>